<dbReference type="InterPro" id="IPR045944">
    <property type="entry name" value="DUF6364"/>
</dbReference>
<evidence type="ECO:0000313" key="1">
    <source>
        <dbReference type="EMBL" id="VGO22976.1"/>
    </source>
</evidence>
<dbReference type="InterPro" id="IPR010985">
    <property type="entry name" value="Ribbon_hlx_hlx"/>
</dbReference>
<evidence type="ECO:0000313" key="2">
    <source>
        <dbReference type="Proteomes" id="UP000346198"/>
    </source>
</evidence>
<protein>
    <recommendedName>
        <fullName evidence="3">Ribbon-helix-helix protein CopG domain-containing protein</fullName>
    </recommendedName>
</protein>
<organism evidence="1 2">
    <name type="scientific">Pontiella sulfatireligans</name>
    <dbReference type="NCBI Taxonomy" id="2750658"/>
    <lineage>
        <taxon>Bacteria</taxon>
        <taxon>Pseudomonadati</taxon>
        <taxon>Kiritimatiellota</taxon>
        <taxon>Kiritimatiellia</taxon>
        <taxon>Kiritimatiellales</taxon>
        <taxon>Pontiellaceae</taxon>
        <taxon>Pontiella</taxon>
    </lineage>
</organism>
<evidence type="ECO:0008006" key="3">
    <source>
        <dbReference type="Google" id="ProtNLM"/>
    </source>
</evidence>
<accession>A0A6C2UVW7</accession>
<gene>
    <name evidence="1" type="ORF">SCARR_05075</name>
</gene>
<name>A0A6C2UVW7_9BACT</name>
<dbReference type="GO" id="GO:0006355">
    <property type="term" value="P:regulation of DNA-templated transcription"/>
    <property type="evidence" value="ECO:0007669"/>
    <property type="project" value="InterPro"/>
</dbReference>
<dbReference type="Pfam" id="PF19891">
    <property type="entry name" value="DUF6364"/>
    <property type="match status" value="1"/>
</dbReference>
<dbReference type="Proteomes" id="UP000346198">
    <property type="component" value="Unassembled WGS sequence"/>
</dbReference>
<sequence length="73" mass="8413">MKTKLTVTMDDALIPKAKRYAQQHDRSLSSLIEESLRKLTSGQPESFSSQWKGKIEVAEKKDARFQQLAKKYL</sequence>
<dbReference type="EMBL" id="CAAHFH010000003">
    <property type="protein sequence ID" value="VGO22976.1"/>
    <property type="molecule type" value="Genomic_DNA"/>
</dbReference>
<keyword evidence="2" id="KW-1185">Reference proteome</keyword>
<reference evidence="1 2" key="1">
    <citation type="submission" date="2019-04" db="EMBL/GenBank/DDBJ databases">
        <authorList>
            <person name="Van Vliet M D."/>
        </authorList>
    </citation>
    <scope>NUCLEOTIDE SEQUENCE [LARGE SCALE GENOMIC DNA]</scope>
    <source>
        <strain evidence="1 2">F21</strain>
    </source>
</reference>
<proteinExistence type="predicted"/>
<dbReference type="RefSeq" id="WP_136064964.1">
    <property type="nucleotide sequence ID" value="NZ_CAAHFH010000003.1"/>
</dbReference>
<dbReference type="AlphaFoldDB" id="A0A6C2UVW7"/>
<dbReference type="SUPFAM" id="SSF47598">
    <property type="entry name" value="Ribbon-helix-helix"/>
    <property type="match status" value="1"/>
</dbReference>